<evidence type="ECO:0000256" key="6">
    <source>
        <dbReference type="PIRSR" id="PIRSR019574-1"/>
    </source>
</evidence>
<dbReference type="RefSeq" id="WP_011812427.1">
    <property type="nucleotide sequence ID" value="NC_008786.1"/>
</dbReference>
<feature type="chain" id="PRO_5002640633" description="Putrescine-binding periplasmic protein" evidence="7">
    <location>
        <begin position="27"/>
        <end position="350"/>
    </location>
</feature>
<dbReference type="PRINTS" id="PR00909">
    <property type="entry name" value="SPERMDNBNDNG"/>
</dbReference>
<name>A1WS42_VEREI</name>
<evidence type="ECO:0000256" key="2">
    <source>
        <dbReference type="ARBA" id="ARBA00022448"/>
    </source>
</evidence>
<dbReference type="SUPFAM" id="SSF53850">
    <property type="entry name" value="Periplasmic binding protein-like II"/>
    <property type="match status" value="1"/>
</dbReference>
<comment type="similarity">
    <text evidence="5">Belongs to the bacterial solute-binding protein PotD/PotF family.</text>
</comment>
<dbReference type="Gene3D" id="3.40.190.10">
    <property type="entry name" value="Periplasmic binding protein-like II"/>
    <property type="match status" value="2"/>
</dbReference>
<reference evidence="9" key="1">
    <citation type="submission" date="2006-12" db="EMBL/GenBank/DDBJ databases">
        <title>Complete sequence of chromosome 1 of Verminephrobacter eiseniae EF01-2.</title>
        <authorList>
            <person name="Copeland A."/>
            <person name="Lucas S."/>
            <person name="Lapidus A."/>
            <person name="Barry K."/>
            <person name="Detter J.C."/>
            <person name="Glavina del Rio T."/>
            <person name="Dalin E."/>
            <person name="Tice H."/>
            <person name="Pitluck S."/>
            <person name="Chertkov O."/>
            <person name="Brettin T."/>
            <person name="Bruce D."/>
            <person name="Han C."/>
            <person name="Tapia R."/>
            <person name="Gilna P."/>
            <person name="Schmutz J."/>
            <person name="Larimer F."/>
            <person name="Land M."/>
            <person name="Hauser L."/>
            <person name="Kyrpides N."/>
            <person name="Kim E."/>
            <person name="Stahl D."/>
            <person name="Richardson P."/>
        </authorList>
    </citation>
    <scope>NUCLEOTIDE SEQUENCE [LARGE SCALE GENOMIC DNA]</scope>
    <source>
        <strain evidence="9">EF01-2</strain>
    </source>
</reference>
<comment type="subcellular location">
    <subcellularLocation>
        <location evidence="1 5">Periplasm</location>
    </subcellularLocation>
</comment>
<dbReference type="GO" id="GO:0015846">
    <property type="term" value="P:polyamine transport"/>
    <property type="evidence" value="ECO:0007669"/>
    <property type="project" value="InterPro"/>
</dbReference>
<evidence type="ECO:0000256" key="7">
    <source>
        <dbReference type="SAM" id="SignalP"/>
    </source>
</evidence>
<dbReference type="PIRSF" id="PIRSF019574">
    <property type="entry name" value="Periplasmic_polyamine_BP"/>
    <property type="match status" value="1"/>
</dbReference>
<organism evidence="8 9">
    <name type="scientific">Verminephrobacter eiseniae (strain EF01-2)</name>
    <dbReference type="NCBI Taxonomy" id="391735"/>
    <lineage>
        <taxon>Bacteria</taxon>
        <taxon>Pseudomonadati</taxon>
        <taxon>Pseudomonadota</taxon>
        <taxon>Betaproteobacteria</taxon>
        <taxon>Burkholderiales</taxon>
        <taxon>Comamonadaceae</taxon>
        <taxon>Verminephrobacter</taxon>
    </lineage>
</organism>
<dbReference type="KEGG" id="vei:Veis_4755"/>
<dbReference type="eggNOG" id="COG0687">
    <property type="taxonomic scope" value="Bacteria"/>
</dbReference>
<keyword evidence="9" id="KW-1185">Reference proteome</keyword>
<dbReference type="AlphaFoldDB" id="A1WS42"/>
<dbReference type="GO" id="GO:0042597">
    <property type="term" value="C:periplasmic space"/>
    <property type="evidence" value="ECO:0007669"/>
    <property type="project" value="UniProtKB-SubCell"/>
</dbReference>
<dbReference type="Pfam" id="PF13416">
    <property type="entry name" value="SBP_bac_8"/>
    <property type="match status" value="1"/>
</dbReference>
<dbReference type="STRING" id="391735.Veis_4755"/>
<dbReference type="InterPro" id="IPR001188">
    <property type="entry name" value="Sperm_putr-bd"/>
</dbReference>
<dbReference type="GO" id="GO:0019808">
    <property type="term" value="F:polyamine binding"/>
    <property type="evidence" value="ECO:0007669"/>
    <property type="project" value="InterPro"/>
</dbReference>
<keyword evidence="2 5" id="KW-0813">Transport</keyword>
<dbReference type="EMBL" id="CP000542">
    <property type="protein sequence ID" value="ABM60449.1"/>
    <property type="molecule type" value="Genomic_DNA"/>
</dbReference>
<evidence type="ECO:0000256" key="4">
    <source>
        <dbReference type="ARBA" id="ARBA00022764"/>
    </source>
</evidence>
<proteinExistence type="inferred from homology"/>
<evidence type="ECO:0000313" key="8">
    <source>
        <dbReference type="EMBL" id="ABM60449.1"/>
    </source>
</evidence>
<dbReference type="InterPro" id="IPR006059">
    <property type="entry name" value="SBP"/>
</dbReference>
<dbReference type="PANTHER" id="PTHR30222">
    <property type="entry name" value="SPERMIDINE/PUTRESCINE-BINDING PERIPLASMIC PROTEIN"/>
    <property type="match status" value="1"/>
</dbReference>
<evidence type="ECO:0000256" key="1">
    <source>
        <dbReference type="ARBA" id="ARBA00004418"/>
    </source>
</evidence>
<accession>A1WS42</accession>
<comment type="function">
    <text evidence="5">Required for the activity of the bacterial periplasmic transport system of putrescine.</text>
</comment>
<evidence type="ECO:0000313" key="9">
    <source>
        <dbReference type="Proteomes" id="UP000000374"/>
    </source>
</evidence>
<keyword evidence="3 7" id="KW-0732">Signal</keyword>
<feature type="signal peptide" evidence="7">
    <location>
        <begin position="1"/>
        <end position="26"/>
    </location>
</feature>
<sequence>MLGKIVTKLAALAMTAGILLSGAAHAEDAINLYNWSNYIPPDLLKKFEKDTGIKVHLDVYDSNETLLAKIKAGAAGYDVIVPTDYMIKIMIDEKLLTRFEAGKLANFKNVMPPLDKPSFDAKREYSAPYMWGVTGFTYDSARVPGGKLEDSWQSFFEPPAALKGRVAALNDANDIFSAASLYLGIDQCTEDPKAGQRILNVLEKQKPFLATYNSNGTIERMQAGEVIMHHQWNGSAFRTREKLKTAVFVIPREGVPFWNDNFAIPVGAKNPEGARKFIDWMMAPENIAIASNFTGYNNAIRGADQFMNAALRADPGVNPGDEMRKRFRPNQICSLKAMELRNRIWTRLMR</sequence>
<dbReference type="HOGENOM" id="CLU_026974_1_0_4"/>
<dbReference type="Proteomes" id="UP000000374">
    <property type="component" value="Chromosome"/>
</dbReference>
<dbReference type="GeneID" id="76463024"/>
<evidence type="ECO:0000256" key="3">
    <source>
        <dbReference type="ARBA" id="ARBA00022729"/>
    </source>
</evidence>
<feature type="binding site" evidence="6">
    <location>
        <position position="85"/>
    </location>
    <ligand>
        <name>spermidine</name>
        <dbReference type="ChEBI" id="CHEBI:57834"/>
    </ligand>
</feature>
<protein>
    <recommendedName>
        <fullName evidence="5">Putrescine-binding periplasmic protein</fullName>
    </recommendedName>
</protein>
<dbReference type="PANTHER" id="PTHR30222:SF12">
    <property type="entry name" value="NORSPERMIDINE SENSOR"/>
    <property type="match status" value="1"/>
</dbReference>
<keyword evidence="4 5" id="KW-0574">Periplasm</keyword>
<evidence type="ECO:0000256" key="5">
    <source>
        <dbReference type="PIRNR" id="PIRNR019574"/>
    </source>
</evidence>
<gene>
    <name evidence="8" type="ordered locus">Veis_4755</name>
</gene>